<dbReference type="Pfam" id="PF02826">
    <property type="entry name" value="2-Hacid_dh_C"/>
    <property type="match status" value="1"/>
</dbReference>
<dbReference type="GO" id="GO:0005829">
    <property type="term" value="C:cytosol"/>
    <property type="evidence" value="ECO:0007669"/>
    <property type="project" value="TreeGrafter"/>
</dbReference>
<feature type="domain" description="D-isomer specific 2-hydroxyacid dehydrogenase NAD-binding" evidence="3">
    <location>
        <begin position="137"/>
        <end position="303"/>
    </location>
</feature>
<evidence type="ECO:0000313" key="6">
    <source>
        <dbReference type="Proteomes" id="UP000235945"/>
    </source>
</evidence>
<dbReference type="Gene3D" id="3.40.50.720">
    <property type="entry name" value="NAD(P)-binding Rossmann-like Domain"/>
    <property type="match status" value="2"/>
</dbReference>
<reference evidence="6" key="2">
    <citation type="submission" date="2015-07" db="EMBL/GenBank/DDBJ databases">
        <authorList>
            <person name="Graham D.E."/>
            <person name="Giannone R.J."/>
            <person name="Gulvik C.A."/>
            <person name="Hettich R.L."/>
            <person name="Klingeman D.M."/>
            <person name="Mahan K.M."/>
            <person name="Parry R.J."/>
            <person name="Spain J.C."/>
        </authorList>
    </citation>
    <scope>NUCLEOTIDE SEQUENCE [LARGE SCALE GENOMIC DNA]</scope>
    <source>
        <strain evidence="6">ATCC 27428</strain>
    </source>
</reference>
<dbReference type="SUPFAM" id="SSF52283">
    <property type="entry name" value="Formate/glycerate dehydrogenase catalytic domain-like"/>
    <property type="match status" value="1"/>
</dbReference>
<evidence type="ECO:0000313" key="5">
    <source>
        <dbReference type="EMBL" id="PNE33937.1"/>
    </source>
</evidence>
<keyword evidence="1" id="KW-0560">Oxidoreductase</keyword>
<keyword evidence="2" id="KW-0520">NAD</keyword>
<organism evidence="5 6">
    <name type="scientific">Streptomyces eurocidicus</name>
    <name type="common">Streptoverticillium eurocidicus</name>
    <dbReference type="NCBI Taxonomy" id="66423"/>
    <lineage>
        <taxon>Bacteria</taxon>
        <taxon>Bacillati</taxon>
        <taxon>Actinomycetota</taxon>
        <taxon>Actinomycetes</taxon>
        <taxon>Kitasatosporales</taxon>
        <taxon>Streptomycetaceae</taxon>
        <taxon>Streptomyces</taxon>
    </lineage>
</organism>
<dbReference type="SUPFAM" id="SSF51735">
    <property type="entry name" value="NAD(P)-binding Rossmann-fold domains"/>
    <property type="match status" value="1"/>
</dbReference>
<evidence type="ECO:0000256" key="2">
    <source>
        <dbReference type="ARBA" id="ARBA00023027"/>
    </source>
</evidence>
<comment type="caution">
    <text evidence="5">The sequence shown here is derived from an EMBL/GenBank/DDBJ whole genome shotgun (WGS) entry which is preliminary data.</text>
</comment>
<dbReference type="PANTHER" id="PTHR10996:SF178">
    <property type="entry name" value="2-HYDROXYACID DEHYDROGENASE YGL185C-RELATED"/>
    <property type="match status" value="1"/>
</dbReference>
<dbReference type="CDD" id="cd12167">
    <property type="entry name" value="2-Hacid_dh_8"/>
    <property type="match status" value="1"/>
</dbReference>
<dbReference type="EMBL" id="LGUI01000003">
    <property type="protein sequence ID" value="PNE33937.1"/>
    <property type="molecule type" value="Genomic_DNA"/>
</dbReference>
<dbReference type="EMBL" id="JACHJF010000003">
    <property type="protein sequence ID" value="MBB5117827.1"/>
    <property type="molecule type" value="Genomic_DNA"/>
</dbReference>
<dbReference type="AlphaFoldDB" id="A0A2N8NYT8"/>
<dbReference type="GO" id="GO:0051287">
    <property type="term" value="F:NAD binding"/>
    <property type="evidence" value="ECO:0007669"/>
    <property type="project" value="InterPro"/>
</dbReference>
<dbReference type="GO" id="GO:0030267">
    <property type="term" value="F:glyoxylate reductase (NADPH) activity"/>
    <property type="evidence" value="ECO:0007669"/>
    <property type="project" value="TreeGrafter"/>
</dbReference>
<dbReference type="Proteomes" id="UP000235945">
    <property type="component" value="Unassembled WGS sequence"/>
</dbReference>
<dbReference type="PANTHER" id="PTHR10996">
    <property type="entry name" value="2-HYDROXYACID DEHYDROGENASE-RELATED"/>
    <property type="match status" value="1"/>
</dbReference>
<proteinExistence type="predicted"/>
<dbReference type="InterPro" id="IPR050223">
    <property type="entry name" value="D-isomer_2-hydroxyacid_DH"/>
</dbReference>
<name>A0A2N8NYT8_STREU</name>
<gene>
    <name evidence="5" type="ORF">AF335_10575</name>
    <name evidence="4" type="ORF">FHS36_001248</name>
</gene>
<accession>A0A2N8NYT8</accession>
<reference evidence="5" key="1">
    <citation type="submission" date="2015-07" db="EMBL/GenBank/DDBJ databases">
        <authorList>
            <person name="Noorani M."/>
        </authorList>
    </citation>
    <scope>NUCLEOTIDE SEQUENCE [LARGE SCALE GENOMIC DNA]</scope>
    <source>
        <strain evidence="5">ATCC 27428</strain>
    </source>
</reference>
<evidence type="ECO:0000313" key="7">
    <source>
        <dbReference type="Proteomes" id="UP000528608"/>
    </source>
</evidence>
<dbReference type="InterPro" id="IPR006140">
    <property type="entry name" value="D-isomer_DH_NAD-bd"/>
</dbReference>
<evidence type="ECO:0000256" key="1">
    <source>
        <dbReference type="ARBA" id="ARBA00023002"/>
    </source>
</evidence>
<keyword evidence="6" id="KW-1185">Reference proteome</keyword>
<protein>
    <submittedName>
        <fullName evidence="5">2-hydroxyacid dehydrogenase</fullName>
    </submittedName>
    <submittedName>
        <fullName evidence="4">Phosphoglycerate dehydrogenase-like enzyme</fullName>
    </submittedName>
</protein>
<dbReference type="GO" id="GO:0016618">
    <property type="term" value="F:hydroxypyruvate reductase [NAD(P)H] activity"/>
    <property type="evidence" value="ECO:0007669"/>
    <property type="project" value="TreeGrafter"/>
</dbReference>
<reference evidence="4 7" key="3">
    <citation type="submission" date="2020-08" db="EMBL/GenBank/DDBJ databases">
        <title>Genomic Encyclopedia of Type Strains, Phase III (KMG-III): the genomes of soil and plant-associated and newly described type strains.</title>
        <authorList>
            <person name="Whitman W."/>
        </authorList>
    </citation>
    <scope>NUCLEOTIDE SEQUENCE [LARGE SCALE GENOMIC DNA]</scope>
    <source>
        <strain evidence="4 7">CECT 3259</strain>
    </source>
</reference>
<dbReference type="Proteomes" id="UP000528608">
    <property type="component" value="Unassembled WGS sequence"/>
</dbReference>
<dbReference type="RefSeq" id="WP_228773635.1">
    <property type="nucleotide sequence ID" value="NZ_JACHJF010000003.1"/>
</dbReference>
<evidence type="ECO:0000259" key="3">
    <source>
        <dbReference type="Pfam" id="PF02826"/>
    </source>
</evidence>
<sequence>MSDRPGISPLFPERPTVVVAMGADEAEAALPGDLRAELETLATLTPGVLTGDLTAPEAREALAHAGILLTGWGCPRLTEDVLRGAPRLRAVVHAAGSVKGLVSGAVWERGILVSSAADANAGPVADYALAVIALAAKGALATAAAYGKGWPAFRGRQGADGRTVGVIGASRIGRRVLAGLRASDAGYRILLHDPYVTGVDAERLGAEPVDLVSLCRRSEIVTVHAPETPETRRLLDAGRLALLPDGATVVNTARGALVDTDALTRECASGRLSAILDVTDPEPLPAGHPLLRMSQVLVTPHIAGAQGSEVRRLGAYAVGEVGRLVRGEGLWGLVRRGMLDRSA</sequence>
<dbReference type="InterPro" id="IPR036291">
    <property type="entry name" value="NAD(P)-bd_dom_sf"/>
</dbReference>
<evidence type="ECO:0000313" key="4">
    <source>
        <dbReference type="EMBL" id="MBB5117827.1"/>
    </source>
</evidence>